<evidence type="ECO:0000313" key="8">
    <source>
        <dbReference type="Proteomes" id="UP000231586"/>
    </source>
</evidence>
<dbReference type="GO" id="GO:0032259">
    <property type="term" value="P:methylation"/>
    <property type="evidence" value="ECO:0007669"/>
    <property type="project" value="UniProtKB-KW"/>
</dbReference>
<dbReference type="RefSeq" id="WP_100350247.1">
    <property type="nucleotide sequence ID" value="NZ_PGTZ01000008.1"/>
</dbReference>
<gene>
    <name evidence="7" type="ORF">CLV34_2143</name>
</gene>
<organism evidence="7 8">
    <name type="scientific">Luteimicrobium subarcticum</name>
    <dbReference type="NCBI Taxonomy" id="620910"/>
    <lineage>
        <taxon>Bacteria</taxon>
        <taxon>Bacillati</taxon>
        <taxon>Actinomycetota</taxon>
        <taxon>Actinomycetes</taxon>
        <taxon>Micrococcales</taxon>
        <taxon>Luteimicrobium</taxon>
    </lineage>
</organism>
<evidence type="ECO:0000256" key="3">
    <source>
        <dbReference type="ARBA" id="ARBA00022679"/>
    </source>
</evidence>
<sequence>MKDQYADVKQDLYGAFVARGIELALNNGLLAIVIGDTWMSIKSFEALRLRLMDGHAFDSFVHMRDVSNHPDVFGANAAFVLSMTGSRGRHAPFVRLTPLGSDRKERDLRVALAQRSQESGFFLASGEDFAAIPGSPIVYWLSEKMRGAFATGRPLSEVANLRQGLATADNNRFLRQWWEVSGVRTAFSCTSREDAAASGARWFPYNKGGEFRKWYGNHEFVLNWDNDGAEIRTFGTEDGGRPRSRAQNTGTYFSPSVSWSKVSSGAPAFRAYPVGFVYDVAGTSIFAATSRERVGLLSFANSQVALEQLAAVAPTLNYEVGQVAGLPVVDPDDGESLAERAIDEARSDWNTFETSWEFEDNPLVKLAGRS</sequence>
<proteinExistence type="predicted"/>
<feature type="domain" description="Type II methyltransferase M.TaqI-like" evidence="6">
    <location>
        <begin position="4"/>
        <end position="63"/>
    </location>
</feature>
<dbReference type="EMBL" id="PGTZ01000008">
    <property type="protein sequence ID" value="PJI93567.1"/>
    <property type="molecule type" value="Genomic_DNA"/>
</dbReference>
<accession>A0A2M8WRK3</accession>
<keyword evidence="2" id="KW-0489">Methyltransferase</keyword>
<evidence type="ECO:0000313" key="7">
    <source>
        <dbReference type="EMBL" id="PJI93567.1"/>
    </source>
</evidence>
<dbReference type="GO" id="GO:0009007">
    <property type="term" value="F:site-specific DNA-methyltransferase (adenine-specific) activity"/>
    <property type="evidence" value="ECO:0007669"/>
    <property type="project" value="UniProtKB-EC"/>
</dbReference>
<dbReference type="OrthoDB" id="32195at2"/>
<evidence type="ECO:0000256" key="5">
    <source>
        <dbReference type="ARBA" id="ARBA00047942"/>
    </source>
</evidence>
<dbReference type="InterPro" id="IPR011639">
    <property type="entry name" value="MethylTrfase_TaqI-like_dom"/>
</dbReference>
<reference evidence="7 8" key="1">
    <citation type="submission" date="2017-11" db="EMBL/GenBank/DDBJ databases">
        <title>Genomic Encyclopedia of Archaeal and Bacterial Type Strains, Phase II (KMG-II): From Individual Species to Whole Genera.</title>
        <authorList>
            <person name="Goeker M."/>
        </authorList>
    </citation>
    <scope>NUCLEOTIDE SEQUENCE [LARGE SCALE GENOMIC DNA]</scope>
    <source>
        <strain evidence="7 8">DSM 22413</strain>
    </source>
</reference>
<keyword evidence="8" id="KW-1185">Reference proteome</keyword>
<keyword evidence="3" id="KW-0808">Transferase</keyword>
<evidence type="ECO:0000256" key="4">
    <source>
        <dbReference type="ARBA" id="ARBA00022691"/>
    </source>
</evidence>
<comment type="catalytic activity">
    <reaction evidence="5">
        <text>a 2'-deoxyadenosine in DNA + S-adenosyl-L-methionine = an N(6)-methyl-2'-deoxyadenosine in DNA + S-adenosyl-L-homocysteine + H(+)</text>
        <dbReference type="Rhea" id="RHEA:15197"/>
        <dbReference type="Rhea" id="RHEA-COMP:12418"/>
        <dbReference type="Rhea" id="RHEA-COMP:12419"/>
        <dbReference type="ChEBI" id="CHEBI:15378"/>
        <dbReference type="ChEBI" id="CHEBI:57856"/>
        <dbReference type="ChEBI" id="CHEBI:59789"/>
        <dbReference type="ChEBI" id="CHEBI:90615"/>
        <dbReference type="ChEBI" id="CHEBI:90616"/>
        <dbReference type="EC" id="2.1.1.72"/>
    </reaction>
</comment>
<dbReference type="Proteomes" id="UP000231586">
    <property type="component" value="Unassembled WGS sequence"/>
</dbReference>
<dbReference type="AlphaFoldDB" id="A0A2M8WRK3"/>
<dbReference type="EC" id="2.1.1.72" evidence="1"/>
<protein>
    <recommendedName>
        <fullName evidence="1">site-specific DNA-methyltransferase (adenine-specific)</fullName>
        <ecNumber evidence="1">2.1.1.72</ecNumber>
    </recommendedName>
</protein>
<dbReference type="PANTHER" id="PTHR33841">
    <property type="entry name" value="DNA METHYLTRANSFERASE YEEA-RELATED"/>
    <property type="match status" value="1"/>
</dbReference>
<keyword evidence="4" id="KW-0949">S-adenosyl-L-methionine</keyword>
<dbReference type="Gene3D" id="3.40.50.150">
    <property type="entry name" value="Vaccinia Virus protein VP39"/>
    <property type="match status" value="1"/>
</dbReference>
<name>A0A2M8WRK3_9MICO</name>
<dbReference type="Pfam" id="PF07669">
    <property type="entry name" value="Eco57I"/>
    <property type="match status" value="1"/>
</dbReference>
<evidence type="ECO:0000259" key="6">
    <source>
        <dbReference type="Pfam" id="PF07669"/>
    </source>
</evidence>
<evidence type="ECO:0000256" key="2">
    <source>
        <dbReference type="ARBA" id="ARBA00022603"/>
    </source>
</evidence>
<dbReference type="InterPro" id="IPR029063">
    <property type="entry name" value="SAM-dependent_MTases_sf"/>
</dbReference>
<comment type="caution">
    <text evidence="7">The sequence shown here is derived from an EMBL/GenBank/DDBJ whole genome shotgun (WGS) entry which is preliminary data.</text>
</comment>
<dbReference type="GO" id="GO:0006304">
    <property type="term" value="P:DNA modification"/>
    <property type="evidence" value="ECO:0007669"/>
    <property type="project" value="InterPro"/>
</dbReference>
<dbReference type="InterPro" id="IPR050953">
    <property type="entry name" value="N4_N6_ade-DNA_methylase"/>
</dbReference>
<dbReference type="PANTHER" id="PTHR33841:SF1">
    <property type="entry name" value="DNA METHYLTRANSFERASE A"/>
    <property type="match status" value="1"/>
</dbReference>
<evidence type="ECO:0000256" key="1">
    <source>
        <dbReference type="ARBA" id="ARBA00011900"/>
    </source>
</evidence>